<keyword evidence="4" id="KW-0862">Zinc</keyword>
<dbReference type="Pfam" id="PF03969">
    <property type="entry name" value="AFG1_ATPase"/>
    <property type="match status" value="1"/>
</dbReference>
<feature type="compositionally biased region" description="Low complexity" evidence="5">
    <location>
        <begin position="510"/>
        <end position="526"/>
    </location>
</feature>
<proteinExistence type="inferred from homology"/>
<evidence type="ECO:0000259" key="6">
    <source>
        <dbReference type="PROSITE" id="PS50119"/>
    </source>
</evidence>
<dbReference type="NCBIfam" id="NF040713">
    <property type="entry name" value="ZapE"/>
    <property type="match status" value="1"/>
</dbReference>
<feature type="domain" description="B box-type" evidence="6">
    <location>
        <begin position="576"/>
        <end position="622"/>
    </location>
</feature>
<keyword evidence="4" id="KW-0863">Zinc-finger</keyword>
<keyword evidence="3" id="KW-0067">ATP-binding</keyword>
<feature type="region of interest" description="Disordered" evidence="5">
    <location>
        <begin position="712"/>
        <end position="736"/>
    </location>
</feature>
<feature type="region of interest" description="Disordered" evidence="5">
    <location>
        <begin position="639"/>
        <end position="677"/>
    </location>
</feature>
<organism evidence="7 8">
    <name type="scientific">Tieghemostelium lacteum</name>
    <name type="common">Slime mold</name>
    <name type="synonym">Dictyostelium lacteum</name>
    <dbReference type="NCBI Taxonomy" id="361077"/>
    <lineage>
        <taxon>Eukaryota</taxon>
        <taxon>Amoebozoa</taxon>
        <taxon>Evosea</taxon>
        <taxon>Eumycetozoa</taxon>
        <taxon>Dictyostelia</taxon>
        <taxon>Dictyosteliales</taxon>
        <taxon>Raperosteliaceae</taxon>
        <taxon>Tieghemostelium</taxon>
    </lineage>
</organism>
<dbReference type="GO" id="GO:0005524">
    <property type="term" value="F:ATP binding"/>
    <property type="evidence" value="ECO:0007669"/>
    <property type="project" value="UniProtKB-KW"/>
</dbReference>
<dbReference type="InterPro" id="IPR018553">
    <property type="entry name" value="E2_Ub-conjug_enz"/>
</dbReference>
<dbReference type="InParanoid" id="A0A152A2I0"/>
<dbReference type="Pfam" id="PF22586">
    <property type="entry name" value="ANCHR-like_BBOX"/>
    <property type="match status" value="1"/>
</dbReference>
<evidence type="ECO:0000256" key="1">
    <source>
        <dbReference type="ARBA" id="ARBA00010322"/>
    </source>
</evidence>
<dbReference type="Gene3D" id="3.40.50.300">
    <property type="entry name" value="P-loop containing nucleotide triphosphate hydrolases"/>
    <property type="match status" value="1"/>
</dbReference>
<dbReference type="Pfam" id="PF09418">
    <property type="entry name" value="DUF2009"/>
    <property type="match status" value="1"/>
</dbReference>
<reference evidence="7 8" key="1">
    <citation type="submission" date="2015-12" db="EMBL/GenBank/DDBJ databases">
        <title>Dictyostelia acquired genes for synthesis and detection of signals that induce cell-type specialization by lateral gene transfer from prokaryotes.</title>
        <authorList>
            <person name="Gloeckner G."/>
            <person name="Schaap P."/>
        </authorList>
    </citation>
    <scope>NUCLEOTIDE SEQUENCE [LARGE SCALE GENOMIC DNA]</scope>
    <source>
        <strain evidence="7 8">TK</strain>
    </source>
</reference>
<dbReference type="GO" id="GO:0016887">
    <property type="term" value="F:ATP hydrolysis activity"/>
    <property type="evidence" value="ECO:0007669"/>
    <property type="project" value="InterPro"/>
</dbReference>
<keyword evidence="2" id="KW-0547">Nucleotide-binding</keyword>
<evidence type="ECO:0000256" key="5">
    <source>
        <dbReference type="SAM" id="MobiDB-lite"/>
    </source>
</evidence>
<accession>A0A152A2I0</accession>
<dbReference type="CDD" id="cd20208">
    <property type="entry name" value="Bbox1_DUF2009"/>
    <property type="match status" value="1"/>
</dbReference>
<feature type="compositionally biased region" description="Low complexity" evidence="5">
    <location>
        <begin position="722"/>
        <end position="735"/>
    </location>
</feature>
<dbReference type="GO" id="GO:0008270">
    <property type="term" value="F:zinc ion binding"/>
    <property type="evidence" value="ECO:0007669"/>
    <property type="project" value="UniProtKB-KW"/>
</dbReference>
<protein>
    <recommendedName>
        <fullName evidence="6">B box-type domain-containing protein</fullName>
    </recommendedName>
</protein>
<dbReference type="SUPFAM" id="SSF52540">
    <property type="entry name" value="P-loop containing nucleoside triphosphate hydrolases"/>
    <property type="match status" value="1"/>
</dbReference>
<dbReference type="InterPro" id="IPR027417">
    <property type="entry name" value="P-loop_NTPase"/>
</dbReference>
<comment type="caution">
    <text evidence="7">The sequence shown here is derived from an EMBL/GenBank/DDBJ whole genome shotgun (WGS) entry which is preliminary data.</text>
</comment>
<dbReference type="AlphaFoldDB" id="A0A152A2I0"/>
<dbReference type="InterPro" id="IPR057668">
    <property type="entry name" value="E2_Ub-conjug_enz_C"/>
</dbReference>
<dbReference type="PANTHER" id="PTHR31560:SF0">
    <property type="entry name" value="UPF0652 PROTEIN C22H10.08"/>
    <property type="match status" value="1"/>
</dbReference>
<sequence>MIFRNRFIGSVIRNYDISLKYQYFGNLKFNIIKSTSRYHNGNTVSRYLQTNYHKSILNDFNKSLRCYSSSSNNSSNSIKIPDHIKLITDSVVEKEQGPLSEYQRLLSEGKIKRDDYQMLTVKLLQNLYNQLNEHRYFDKDHQQEIQLQQDTSIFSKWFGGQEKSNQNATSINSSSNIKGVYLYGDVGCGKSFLMDLFYHSVNIKKKKRIHFHHFMLDVHRRLHLWRQTKKSHEDDPIIPLARALVNEAWLLCFDEFQVTDVSDAMILKRLFSQMFSLGAVLVTTSNRPPQDLYMNGLNRQLFLPFISYLESTCIVHNLNSGLDYRLAGIRTKRVYFPECTSETSKQLMEMFKQLSHGEPIEEKHITLDTGRKLIVHRSARQCGLFTFDELCDKPLGADDYIGLAKHFHTIFIENIPKMNESSKNQARRFITLIDVLYEHKVKLICTAEAQPSQLFMADQSSSSPTESAEIRQLMDDLTLTPEQLSRFNGEEERFMFSRAVNRIWNYLTSSESNSEGSNQNINNQNNSKKRRDKGEMHNQNQAKLSKLLDGDDDIEIDEENEDLTPHVKFEPVIDITPEGMCVECTDQPAMVRCLICKDEFCEVCSIAVHRRGNRKTHTFLSLNNSNGQELTFSQLNSLRHAPQQQQQQGQSNLPTNIGIDSTSNNSNNSNSNNLSSTYNRYNLTNPLISLSNTNLHHLPSLASHTLKKNIDLEGDDDEMDGSNSNNSNNNNNNNNFSLHTKNYFGHGMNQSERTVLGKDWFTERSKYIPLRLSIRERSELRLLEAALHVSEYTDKIDIIHIGGGKSKRINEQLRQICAILSGLLVASDFKKGQKLLENKEFFENEEFFQNVFEIGRRHKIMNPAKMRTEYGKMIHLLQDASSEDNKRNLGGLNMIKPLKTVYELLKEKGGESLLEDELLEIATREILADGKQRYEVQREIKEKEFAIKKLTKKYATSQLRPEDIEVCIYSICDNHTYLRENRDPVKKMKAYLKKYFKPGAHELEYSLGIQAGVGGARLTHSHKKQYNYVYQSLTLWQLVLHDMFRLWYNAEIDLLDGNGYQLSNTGQGLNRIQSAPRVSRIMNAILRRCQQKVGEDWVGSSVIHLGDHNVPNALTFIDKYTQISRILNPIVITLGYIPKIKDPGIINYINETFGSREGLVKTILCDFFKFAFDGSGADNFFDAGSCIDGRLTSAWNWCSKIEKKNYYSVFLLSSFSSFDGQW</sequence>
<name>A0A152A2I0_TIELA</name>
<keyword evidence="8" id="KW-1185">Reference proteome</keyword>
<dbReference type="EMBL" id="LODT01000015">
    <property type="protein sequence ID" value="KYR00315.1"/>
    <property type="molecule type" value="Genomic_DNA"/>
</dbReference>
<evidence type="ECO:0000256" key="2">
    <source>
        <dbReference type="ARBA" id="ARBA00022741"/>
    </source>
</evidence>
<gene>
    <name evidence="7" type="ORF">DLAC_03055</name>
</gene>
<comment type="similarity">
    <text evidence="1">Belongs to the AFG1 ATPase family.</text>
</comment>
<dbReference type="OrthoDB" id="406045at2759"/>
<dbReference type="PANTHER" id="PTHR31560">
    <property type="entry name" value="UPF0652 PROTEIN C16A11.03C-RELATED"/>
    <property type="match status" value="1"/>
</dbReference>
<dbReference type="Proteomes" id="UP000076078">
    <property type="component" value="Unassembled WGS sequence"/>
</dbReference>
<dbReference type="InterPro" id="IPR000315">
    <property type="entry name" value="Znf_B-box"/>
</dbReference>
<feature type="compositionally biased region" description="Low complexity" evidence="5">
    <location>
        <begin position="661"/>
        <end position="677"/>
    </location>
</feature>
<evidence type="ECO:0000313" key="8">
    <source>
        <dbReference type="Proteomes" id="UP000076078"/>
    </source>
</evidence>
<feature type="compositionally biased region" description="Polar residues" evidence="5">
    <location>
        <begin position="651"/>
        <end position="660"/>
    </location>
</feature>
<feature type="region of interest" description="Disordered" evidence="5">
    <location>
        <begin position="510"/>
        <end position="551"/>
    </location>
</feature>
<evidence type="ECO:0000256" key="4">
    <source>
        <dbReference type="PROSITE-ProRule" id="PRU00024"/>
    </source>
</evidence>
<evidence type="ECO:0000313" key="7">
    <source>
        <dbReference type="EMBL" id="KYR00315.1"/>
    </source>
</evidence>
<keyword evidence="4" id="KW-0479">Metal-binding</keyword>
<dbReference type="InterPro" id="IPR005654">
    <property type="entry name" value="ATPase_AFG1-like"/>
</dbReference>
<dbReference type="PROSITE" id="PS50119">
    <property type="entry name" value="ZF_BBOX"/>
    <property type="match status" value="1"/>
</dbReference>
<evidence type="ECO:0000256" key="3">
    <source>
        <dbReference type="ARBA" id="ARBA00022840"/>
    </source>
</evidence>